<reference evidence="3" key="1">
    <citation type="submission" date="2017-02" db="EMBL/GenBank/DDBJ databases">
        <title>Genome of Microbulbifer agarilyticus GP101.</title>
        <authorList>
            <person name="Jung J."/>
            <person name="Bae S.S."/>
            <person name="Baek K."/>
        </authorList>
    </citation>
    <scope>NUCLEOTIDE SEQUENCE [LARGE SCALE GENOMIC DNA]</scope>
    <source>
        <strain evidence="3">GP101</strain>
    </source>
</reference>
<dbReference type="Gene3D" id="2.60.120.600">
    <property type="entry name" value="Domain of unknown function DUF1214, C-terminal domain"/>
    <property type="match status" value="1"/>
</dbReference>
<evidence type="ECO:0000313" key="3">
    <source>
        <dbReference type="EMBL" id="AQQ69449.1"/>
    </source>
</evidence>
<dbReference type="OrthoDB" id="547269at2"/>
<dbReference type="KEGG" id="maga:Mag101_08115"/>
<dbReference type="Pfam" id="PF06863">
    <property type="entry name" value="DUF1254"/>
    <property type="match status" value="1"/>
</dbReference>
<dbReference type="SUPFAM" id="SSF160935">
    <property type="entry name" value="VPA0735-like"/>
    <property type="match status" value="1"/>
</dbReference>
<evidence type="ECO:0000259" key="1">
    <source>
        <dbReference type="Pfam" id="PF06742"/>
    </source>
</evidence>
<dbReference type="EMBL" id="CP019650">
    <property type="protein sequence ID" value="AQQ69449.1"/>
    <property type="molecule type" value="Genomic_DNA"/>
</dbReference>
<evidence type="ECO:0000259" key="2">
    <source>
        <dbReference type="Pfam" id="PF06863"/>
    </source>
</evidence>
<dbReference type="InterPro" id="IPR037049">
    <property type="entry name" value="DUF1214_C_sf"/>
</dbReference>
<name>A0A1Q2M9W6_9GAMM</name>
<dbReference type="InterPro" id="IPR010679">
    <property type="entry name" value="DUF1254"/>
</dbReference>
<dbReference type="eggNOG" id="COG5361">
    <property type="taxonomic scope" value="Bacteria"/>
</dbReference>
<protein>
    <submittedName>
        <fullName evidence="3">Murein transglycosylase</fullName>
    </submittedName>
</protein>
<feature type="domain" description="DUF1254" evidence="2">
    <location>
        <begin position="41"/>
        <end position="98"/>
    </location>
</feature>
<feature type="domain" description="DUF1214" evidence="1">
    <location>
        <begin position="228"/>
        <end position="309"/>
    </location>
</feature>
<dbReference type="InterPro" id="IPR010621">
    <property type="entry name" value="DUF1214"/>
</dbReference>
<keyword evidence="4" id="KW-1185">Reference proteome</keyword>
<dbReference type="Proteomes" id="UP000188219">
    <property type="component" value="Chromosome"/>
</dbReference>
<dbReference type="PANTHER" id="PTHR36509">
    <property type="entry name" value="BLL3101 PROTEIN"/>
    <property type="match status" value="1"/>
</dbReference>
<dbReference type="Pfam" id="PF06742">
    <property type="entry name" value="DUF1214"/>
    <property type="match status" value="1"/>
</dbReference>
<sequence length="326" mass="37002">MFVALQLYPAHATEQVTPENYIRAEVDFALADFQKNAGGKVNEFFYITEPTPLNNQTVVRMNRDTLYAGAVVDTEGGATITIPEFPDDRYFSVYVVDNDHYASAVYYTPGTHKLPEDTKYAAVIQRIQLKDPSDPNDVALVNALQKKIKINATSADPFPTPPWDKDSMLSLRKKYEKEFQKFDQYEPDWMGPKGEVNEKMRHLAVAGAIYLFPEKDAVYINYTGPEDSSKCYRATYAVPDNNAFWSITVYGEDGFMKSDNNIINDRNVTLNKDNTFTAYFGSEEHCGKHANRVDITDGWNFLMRVYRPGPTVLKREYGLPAVSVVE</sequence>
<evidence type="ECO:0000313" key="4">
    <source>
        <dbReference type="Proteomes" id="UP000188219"/>
    </source>
</evidence>
<dbReference type="PANTHER" id="PTHR36509:SF3">
    <property type="entry name" value="SIGNAL PEPTIDE PROTEIN"/>
    <property type="match status" value="1"/>
</dbReference>
<proteinExistence type="predicted"/>
<organism evidence="3 4">
    <name type="scientific">Microbulbifer agarilyticus</name>
    <dbReference type="NCBI Taxonomy" id="260552"/>
    <lineage>
        <taxon>Bacteria</taxon>
        <taxon>Pseudomonadati</taxon>
        <taxon>Pseudomonadota</taxon>
        <taxon>Gammaproteobacteria</taxon>
        <taxon>Cellvibrionales</taxon>
        <taxon>Microbulbiferaceae</taxon>
        <taxon>Microbulbifer</taxon>
    </lineage>
</organism>
<gene>
    <name evidence="3" type="ORF">Mag101_08115</name>
</gene>
<dbReference type="STRING" id="260552.Mag101_08115"/>
<accession>A0A1Q2M9W6</accession>
<dbReference type="AlphaFoldDB" id="A0A1Q2M9W6"/>